<accession>A0A6C0ANT4</accession>
<evidence type="ECO:0000313" key="1">
    <source>
        <dbReference type="EMBL" id="QHS80955.1"/>
    </source>
</evidence>
<sequence length="282" mass="31290">MGNDLSLSACVEMSDLPAAIYAELTSEDYTVIRTNGSEQSGWRIPTTSHRCASGTVCAEWAGALVSNHAHPWHVHMVFDGEDSQEPANKHACGWRVSDPERRTFWPTRLNGSSAEVTAAREAWWLRLDGLLDSLESYEQKGSKATPESSESSKMRKNTELEAAYVSDEPQRQAVARTLLENPEADTTMIVQMRSRESTMSRCLRNGTLSPIPLSKNIGDLLMGLEAISVHDTNRARRLFDSGCPKAIVMHICQLLTNASLRNLLLTEEEAKLYLEPLAESLN</sequence>
<dbReference type="EMBL" id="MN740728">
    <property type="protein sequence ID" value="QHS80955.1"/>
    <property type="molecule type" value="Genomic_DNA"/>
</dbReference>
<protein>
    <submittedName>
        <fullName evidence="1">Uncharacterized protein</fullName>
    </submittedName>
</protein>
<reference evidence="1" key="1">
    <citation type="journal article" date="2020" name="Nature">
        <title>Giant virus diversity and host interactions through global metagenomics.</title>
        <authorList>
            <person name="Schulz F."/>
            <person name="Roux S."/>
            <person name="Paez-Espino D."/>
            <person name="Jungbluth S."/>
            <person name="Walsh D.A."/>
            <person name="Denef V.J."/>
            <person name="McMahon K.D."/>
            <person name="Konstantinidis K.T."/>
            <person name="Eloe-Fadrosh E.A."/>
            <person name="Kyrpides N.C."/>
            <person name="Woyke T."/>
        </authorList>
    </citation>
    <scope>NUCLEOTIDE SEQUENCE</scope>
    <source>
        <strain evidence="1">GVMAG-S-1101161-73</strain>
    </source>
</reference>
<name>A0A6C0ANT4_9ZZZZ</name>
<organism evidence="1">
    <name type="scientific">viral metagenome</name>
    <dbReference type="NCBI Taxonomy" id="1070528"/>
    <lineage>
        <taxon>unclassified sequences</taxon>
        <taxon>metagenomes</taxon>
        <taxon>organismal metagenomes</taxon>
    </lineage>
</organism>
<dbReference type="AlphaFoldDB" id="A0A6C0ANT4"/>
<proteinExistence type="predicted"/>